<dbReference type="PANTHER" id="PTHR43270">
    <property type="entry name" value="BETA-ALA-HIS DIPEPTIDASE"/>
    <property type="match status" value="1"/>
</dbReference>
<evidence type="ECO:0000256" key="3">
    <source>
        <dbReference type="ARBA" id="ARBA00022723"/>
    </source>
</evidence>
<dbReference type="InterPro" id="IPR019775">
    <property type="entry name" value="WD40_repeat_CS"/>
</dbReference>
<feature type="domain" description="Glutamine amidotransferase type-2" evidence="9">
    <location>
        <begin position="2"/>
        <end position="331"/>
    </location>
</feature>
<dbReference type="GO" id="GO:0008233">
    <property type="term" value="F:peptidase activity"/>
    <property type="evidence" value="ECO:0007669"/>
    <property type="project" value="UniProtKB-KW"/>
</dbReference>
<dbReference type="Pfam" id="PF13230">
    <property type="entry name" value="GATase_4"/>
    <property type="match status" value="1"/>
</dbReference>
<dbReference type="InterPro" id="IPR015943">
    <property type="entry name" value="WD40/YVTN_repeat-like_dom_sf"/>
</dbReference>
<evidence type="ECO:0000256" key="1">
    <source>
        <dbReference type="ARBA" id="ARBA00022574"/>
    </source>
</evidence>
<evidence type="ECO:0000256" key="7">
    <source>
        <dbReference type="PROSITE-ProRule" id="PRU00221"/>
    </source>
</evidence>
<evidence type="ECO:0000313" key="11">
    <source>
        <dbReference type="Proteomes" id="UP000239899"/>
    </source>
</evidence>
<comment type="caution">
    <text evidence="10">The sequence shown here is derived from an EMBL/GenBank/DDBJ whole genome shotgun (WGS) entry which is preliminary data.</text>
</comment>
<evidence type="ECO:0000256" key="5">
    <source>
        <dbReference type="ARBA" id="ARBA00022801"/>
    </source>
</evidence>
<feature type="compositionally biased region" description="Gly residues" evidence="8">
    <location>
        <begin position="1458"/>
        <end position="1478"/>
    </location>
</feature>
<name>A0A2P6TSW1_CHLSO</name>
<dbReference type="Gene3D" id="3.40.630.10">
    <property type="entry name" value="Zn peptidases"/>
    <property type="match status" value="1"/>
</dbReference>
<dbReference type="PROSITE" id="PS50294">
    <property type="entry name" value="WD_REPEATS_REGION"/>
    <property type="match status" value="1"/>
</dbReference>
<dbReference type="GO" id="GO:0006751">
    <property type="term" value="P:glutathione catabolic process"/>
    <property type="evidence" value="ECO:0007669"/>
    <property type="project" value="TreeGrafter"/>
</dbReference>
<evidence type="ECO:0000256" key="8">
    <source>
        <dbReference type="SAM" id="MobiDB-lite"/>
    </source>
</evidence>
<dbReference type="Gene3D" id="3.60.20.10">
    <property type="entry name" value="Glutamine Phosphoribosylpyrophosphate, subunit 1, domain 1"/>
    <property type="match status" value="1"/>
</dbReference>
<evidence type="ECO:0000256" key="6">
    <source>
        <dbReference type="ARBA" id="ARBA00022962"/>
    </source>
</evidence>
<dbReference type="EMBL" id="LHPG02000007">
    <property type="protein sequence ID" value="PRW57155.1"/>
    <property type="molecule type" value="Genomic_DNA"/>
</dbReference>
<gene>
    <name evidence="10" type="ORF">C2E21_4195</name>
</gene>
<keyword evidence="5" id="KW-0378">Hydrolase</keyword>
<keyword evidence="1 7" id="KW-0853">WD repeat</keyword>
<evidence type="ECO:0000256" key="4">
    <source>
        <dbReference type="ARBA" id="ARBA00022737"/>
    </source>
</evidence>
<dbReference type="Gene3D" id="2.130.10.10">
    <property type="entry name" value="YVTN repeat-like/Quinoprotein amine dehydrogenase"/>
    <property type="match status" value="3"/>
</dbReference>
<dbReference type="Pfam" id="PF01546">
    <property type="entry name" value="Peptidase_M20"/>
    <property type="match status" value="1"/>
</dbReference>
<dbReference type="InterPro" id="IPR011650">
    <property type="entry name" value="Peptidase_M20_dimer"/>
</dbReference>
<dbReference type="PRINTS" id="PR00320">
    <property type="entry name" value="GPROTEINBRPT"/>
</dbReference>
<feature type="region of interest" description="Disordered" evidence="8">
    <location>
        <begin position="1457"/>
        <end position="1478"/>
    </location>
</feature>
<dbReference type="InterPro" id="IPR051458">
    <property type="entry name" value="Cyt/Met_Dipeptidase"/>
</dbReference>
<dbReference type="Proteomes" id="UP000239899">
    <property type="component" value="Unassembled WGS sequence"/>
</dbReference>
<keyword evidence="6" id="KW-0315">Glutamine amidotransferase</keyword>
<dbReference type="PROSITE" id="PS00678">
    <property type="entry name" value="WD_REPEATS_1"/>
    <property type="match status" value="1"/>
</dbReference>
<dbReference type="Pfam" id="PF07687">
    <property type="entry name" value="M20_dimer"/>
    <property type="match status" value="1"/>
</dbReference>
<reference evidence="10 11" key="1">
    <citation type="journal article" date="2018" name="Plant J.">
        <title>Genome sequences of Chlorella sorokiniana UTEX 1602 and Micractinium conductrix SAG 241.80: implications to maltose excretion by a green alga.</title>
        <authorList>
            <person name="Arriola M.B."/>
            <person name="Velmurugan N."/>
            <person name="Zhang Y."/>
            <person name="Plunkett M.H."/>
            <person name="Hondzo H."/>
            <person name="Barney B.M."/>
        </authorList>
    </citation>
    <scope>NUCLEOTIDE SEQUENCE [LARGE SCALE GENOMIC DNA]</scope>
    <source>
        <strain evidence="11">UTEX 1602</strain>
    </source>
</reference>
<accession>A0A2P6TSW1</accession>
<dbReference type="InterPro" id="IPR026869">
    <property type="entry name" value="EgtC-like"/>
</dbReference>
<dbReference type="Gene3D" id="3.30.70.360">
    <property type="match status" value="1"/>
</dbReference>
<keyword evidence="2" id="KW-0645">Protease</keyword>
<keyword evidence="11" id="KW-1185">Reference proteome</keyword>
<keyword evidence="4" id="KW-0677">Repeat</keyword>
<evidence type="ECO:0000256" key="2">
    <source>
        <dbReference type="ARBA" id="ARBA00022670"/>
    </source>
</evidence>
<evidence type="ECO:0000259" key="9">
    <source>
        <dbReference type="PROSITE" id="PS51278"/>
    </source>
</evidence>
<dbReference type="PROSITE" id="PS51278">
    <property type="entry name" value="GATASE_TYPE_2"/>
    <property type="match status" value="1"/>
</dbReference>
<dbReference type="PANTHER" id="PTHR43270:SF8">
    <property type="entry name" value="DI- AND TRIPEPTIDASE DUG2-RELATED"/>
    <property type="match status" value="1"/>
</dbReference>
<dbReference type="InterPro" id="IPR029055">
    <property type="entry name" value="Ntn_hydrolases_N"/>
</dbReference>
<organism evidence="10 11">
    <name type="scientific">Chlorella sorokiniana</name>
    <name type="common">Freshwater green alga</name>
    <dbReference type="NCBI Taxonomy" id="3076"/>
    <lineage>
        <taxon>Eukaryota</taxon>
        <taxon>Viridiplantae</taxon>
        <taxon>Chlorophyta</taxon>
        <taxon>core chlorophytes</taxon>
        <taxon>Trebouxiophyceae</taxon>
        <taxon>Chlorellales</taxon>
        <taxon>Chlorellaceae</taxon>
        <taxon>Chlorella clade</taxon>
        <taxon>Chlorella</taxon>
    </lineage>
</organism>
<dbReference type="CDD" id="cd01908">
    <property type="entry name" value="YafJ"/>
    <property type="match status" value="1"/>
</dbReference>
<dbReference type="SUPFAM" id="SSF53187">
    <property type="entry name" value="Zn-dependent exopeptidases"/>
    <property type="match status" value="1"/>
</dbReference>
<feature type="repeat" description="WD" evidence="7">
    <location>
        <begin position="654"/>
        <end position="693"/>
    </location>
</feature>
<dbReference type="Pfam" id="PF00400">
    <property type="entry name" value="WD40"/>
    <property type="match status" value="3"/>
</dbReference>
<sequence>MCRLMAYIGPAVTVADVVVRPSRSIIKQSYDARERRNDSSLPFHLGYGNLNGDGFGIGWFPPEGTAPSADQTPCVFTSITPAWNNENLNRLATKLESGVIFAHVRAAYPGMPVSEQNCHPFQWGRYLFMHNGVVAGFMQIRRKLLGELSDAAYNAVQSFHSDSAVSFALFLNHLPDLHTQHPPDVLLQAVQKTIATISRVQAESGVARSDVSLLNFVVSDGRSLIATRYVSNTDESPASLYYAEGSTYEREQLPNALSRKYSALAAALHDRESMEGVAGARSRPVTEEHDYHLLYSDRGSRVCMVASEPVTSAANDWVEVPANTALVVCREKGGILNILLAPLGEQGSHTREEEVARCLEAVNHTALHHPFADTSPQLQGPTALLHHSRSMPSMAQRADSHGPALGLEPADSMHSMDSGNLFGGTPRHGGLSTSPANMGGALSRLAGMSSATVSTGEDDRLTGHPNHAVLCLAAANGLLFSGGADSNIKVWSLAGSKCVATLRGHRGPIRRLEIVGGHLVSAGAKYVRVWGLTEGFPCLARMQVADLRGSIKALAVADNVLYVGGQSCQVAAYRLAELQADAGRPAEGCASGVLPSLLEDPQDDMGTPKGAACGPASGHPGTENRLQACGAPSAETIRCMVGQAQPPAFTSPLEHSHCGSITALAVCGPYVFSASTDSTVRVWKRDTLEFVRVLRGHRGSVLALWAGPGIVLSGGRDHLIRVWDVETLVCRRTLAGHTDDILSLSGIAVQLPPPDIAELASPRSPTAAVIAGISPVGPGLQPAPGDPASPMAAAASPRAGLERALLFVSAGADGTVRLWSAKCYSCLRVFCSTRHGPQPPVMSCALTETLTIGGMHEGAIRLWRTDDTFAAAFSDLVGLTPCNEGSQHGGTTAKEHLAAVAAAEEGIGSGLPPAKRVKLELPSNLAAAAAAAVASGDYKQLAAAAAGAGLDMSCGCPSPGGSKRNADPLGLQRLASQSAVPALSTSRLERELEKALRAFIRIKTVSADPSMHEECFKGAKFLLRILESIGCEVKLSQPVEDKNPVVLGRLVADPAKPTVVFYGHYDVQPAMEDNWLKDPWELHSIDGWLYGRGTTDNKGPVLAFVYAVKELLEECKSGGTCLPANVVFLIEGEEENGSTGFREAVQQNLRWFEGARLVLISNTLWVGERLPCITYGMRGMISLSIEVRGPSRDLHSGNEGGVFTEPLADLSKVLASLVDSHNNILVPGFYANVRPNMLQAALPRLEASQEFSLEGYKRQLGVPDLAVGRSERDVLTQRWCQPSLSVVDVRVGTTEEQTNVAHYRFGPTRFSVIPKAAVGKVSVRFVPDQEPGALVELLTAHINHEFAKLRSPNTCSVAVHNIGDWWEARPDSPWLRMAERAIRKEWGTDPLLVREGGTMPVASSLQKMLGAPALLLPMGQASDCPHLANERIRRLNLVRGKNVVKNLLMEVGQAAASGAGGKQNGGLPNGGLANGAGK</sequence>
<proteinExistence type="predicted"/>
<dbReference type="OrthoDB" id="7832001at2759"/>
<dbReference type="GO" id="GO:0006508">
    <property type="term" value="P:proteolysis"/>
    <property type="evidence" value="ECO:0007669"/>
    <property type="project" value="UniProtKB-KW"/>
</dbReference>
<keyword evidence="3" id="KW-0479">Metal-binding</keyword>
<evidence type="ECO:0000313" key="10">
    <source>
        <dbReference type="EMBL" id="PRW57155.1"/>
    </source>
</evidence>
<dbReference type="InterPro" id="IPR001680">
    <property type="entry name" value="WD40_rpt"/>
</dbReference>
<dbReference type="InterPro" id="IPR020472">
    <property type="entry name" value="WD40_PAC1"/>
</dbReference>
<protein>
    <submittedName>
        <fullName evidence="10">Zn-dependent exopeptidase</fullName>
    </submittedName>
</protein>
<dbReference type="InterPro" id="IPR002933">
    <property type="entry name" value="Peptidase_M20"/>
</dbReference>
<dbReference type="InterPro" id="IPR036322">
    <property type="entry name" value="WD40_repeat_dom_sf"/>
</dbReference>
<dbReference type="GO" id="GO:0046872">
    <property type="term" value="F:metal ion binding"/>
    <property type="evidence" value="ECO:0007669"/>
    <property type="project" value="UniProtKB-KW"/>
</dbReference>
<dbReference type="SUPFAM" id="SSF56235">
    <property type="entry name" value="N-terminal nucleophile aminohydrolases (Ntn hydrolases)"/>
    <property type="match status" value="1"/>
</dbReference>
<feature type="repeat" description="WD" evidence="7">
    <location>
        <begin position="478"/>
        <end position="501"/>
    </location>
</feature>
<dbReference type="InterPro" id="IPR017932">
    <property type="entry name" value="GATase_2_dom"/>
</dbReference>
<dbReference type="PROSITE" id="PS50082">
    <property type="entry name" value="WD_REPEATS_2"/>
    <property type="match status" value="3"/>
</dbReference>
<feature type="repeat" description="WD" evidence="7">
    <location>
        <begin position="694"/>
        <end position="733"/>
    </location>
</feature>
<dbReference type="STRING" id="3076.A0A2P6TSW1"/>
<dbReference type="SUPFAM" id="SSF50978">
    <property type="entry name" value="WD40 repeat-like"/>
    <property type="match status" value="1"/>
</dbReference>
<dbReference type="SMART" id="SM00320">
    <property type="entry name" value="WD40"/>
    <property type="match status" value="5"/>
</dbReference>